<dbReference type="Gene3D" id="1.10.510.10">
    <property type="entry name" value="Transferase(Phosphotransferase) domain 1"/>
    <property type="match status" value="1"/>
</dbReference>
<dbReference type="Proteomes" id="UP001219525">
    <property type="component" value="Unassembled WGS sequence"/>
</dbReference>
<dbReference type="AlphaFoldDB" id="A0AAD6UPU1"/>
<evidence type="ECO:0000259" key="1">
    <source>
        <dbReference type="PROSITE" id="PS50011"/>
    </source>
</evidence>
<feature type="domain" description="Protein kinase" evidence="1">
    <location>
        <begin position="1"/>
        <end position="73"/>
    </location>
</feature>
<evidence type="ECO:0000313" key="3">
    <source>
        <dbReference type="Proteomes" id="UP001219525"/>
    </source>
</evidence>
<dbReference type="Pfam" id="PF01636">
    <property type="entry name" value="APH"/>
    <property type="match status" value="1"/>
</dbReference>
<dbReference type="EMBL" id="JARJCW010000124">
    <property type="protein sequence ID" value="KAJ7192138.1"/>
    <property type="molecule type" value="Genomic_DNA"/>
</dbReference>
<gene>
    <name evidence="2" type="ORF">GGX14DRAFT_380446</name>
</gene>
<protein>
    <recommendedName>
        <fullName evidence="1">Protein kinase domain-containing protein</fullName>
    </recommendedName>
</protein>
<name>A0AAD6UPU1_9AGAR</name>
<proteinExistence type="predicted"/>
<comment type="caution">
    <text evidence="2">The sequence shown here is derived from an EMBL/GenBank/DDBJ whole genome shotgun (WGS) entry which is preliminary data.</text>
</comment>
<dbReference type="SUPFAM" id="SSF56112">
    <property type="entry name" value="Protein kinase-like (PK-like)"/>
    <property type="match status" value="1"/>
</dbReference>
<dbReference type="GO" id="GO:0005524">
    <property type="term" value="F:ATP binding"/>
    <property type="evidence" value="ECO:0007669"/>
    <property type="project" value="InterPro"/>
</dbReference>
<dbReference type="InterPro" id="IPR002575">
    <property type="entry name" value="Aminoglycoside_PTrfase"/>
</dbReference>
<sequence>LHTSDFVCRLRLYNALSEVHAAGVLHGDVFPRNVVRRPRGALCLVDFGRATLDHLCPGRRCQELSDLREALAL</sequence>
<reference evidence="2" key="1">
    <citation type="submission" date="2023-03" db="EMBL/GenBank/DDBJ databases">
        <title>Massive genome expansion in bonnet fungi (Mycena s.s.) driven by repeated elements and novel gene families across ecological guilds.</title>
        <authorList>
            <consortium name="Lawrence Berkeley National Laboratory"/>
            <person name="Harder C.B."/>
            <person name="Miyauchi S."/>
            <person name="Viragh M."/>
            <person name="Kuo A."/>
            <person name="Thoen E."/>
            <person name="Andreopoulos B."/>
            <person name="Lu D."/>
            <person name="Skrede I."/>
            <person name="Drula E."/>
            <person name="Henrissat B."/>
            <person name="Morin E."/>
            <person name="Kohler A."/>
            <person name="Barry K."/>
            <person name="LaButti K."/>
            <person name="Morin E."/>
            <person name="Salamov A."/>
            <person name="Lipzen A."/>
            <person name="Mereny Z."/>
            <person name="Hegedus B."/>
            <person name="Baldrian P."/>
            <person name="Stursova M."/>
            <person name="Weitz H."/>
            <person name="Taylor A."/>
            <person name="Grigoriev I.V."/>
            <person name="Nagy L.G."/>
            <person name="Martin F."/>
            <person name="Kauserud H."/>
        </authorList>
    </citation>
    <scope>NUCLEOTIDE SEQUENCE</scope>
    <source>
        <strain evidence="2">9144</strain>
    </source>
</reference>
<evidence type="ECO:0000313" key="2">
    <source>
        <dbReference type="EMBL" id="KAJ7192138.1"/>
    </source>
</evidence>
<dbReference type="PROSITE" id="PS50011">
    <property type="entry name" value="PROTEIN_KINASE_DOM"/>
    <property type="match status" value="1"/>
</dbReference>
<keyword evidence="3" id="KW-1185">Reference proteome</keyword>
<organism evidence="2 3">
    <name type="scientific">Mycena pura</name>
    <dbReference type="NCBI Taxonomy" id="153505"/>
    <lineage>
        <taxon>Eukaryota</taxon>
        <taxon>Fungi</taxon>
        <taxon>Dikarya</taxon>
        <taxon>Basidiomycota</taxon>
        <taxon>Agaricomycotina</taxon>
        <taxon>Agaricomycetes</taxon>
        <taxon>Agaricomycetidae</taxon>
        <taxon>Agaricales</taxon>
        <taxon>Marasmiineae</taxon>
        <taxon>Mycenaceae</taxon>
        <taxon>Mycena</taxon>
    </lineage>
</organism>
<dbReference type="GO" id="GO:0004672">
    <property type="term" value="F:protein kinase activity"/>
    <property type="evidence" value="ECO:0007669"/>
    <property type="project" value="InterPro"/>
</dbReference>
<accession>A0AAD6UPU1</accession>
<feature type="non-terminal residue" evidence="2">
    <location>
        <position position="1"/>
    </location>
</feature>
<dbReference type="InterPro" id="IPR000719">
    <property type="entry name" value="Prot_kinase_dom"/>
</dbReference>
<dbReference type="InterPro" id="IPR011009">
    <property type="entry name" value="Kinase-like_dom_sf"/>
</dbReference>